<evidence type="ECO:0000256" key="2">
    <source>
        <dbReference type="ARBA" id="ARBA00023002"/>
    </source>
</evidence>
<keyword evidence="6" id="KW-1185">Reference proteome</keyword>
<protein>
    <submittedName>
        <fullName evidence="5">Pyruvate dehydrogenase (Acetyl-transferring) E1 component subunit alpha</fullName>
    </submittedName>
</protein>
<dbReference type="GO" id="GO:0000287">
    <property type="term" value="F:magnesium ion binding"/>
    <property type="evidence" value="ECO:0007669"/>
    <property type="project" value="UniProtKB-ARBA"/>
</dbReference>
<dbReference type="PANTHER" id="PTHR43380:SF1">
    <property type="entry name" value="2-OXOISOVALERATE DEHYDROGENASE SUBUNIT ALPHA, MITOCHONDRIAL"/>
    <property type="match status" value="1"/>
</dbReference>
<accession>A0A3A5M901</accession>
<dbReference type="AlphaFoldDB" id="A0A3A5M901"/>
<dbReference type="InterPro" id="IPR050771">
    <property type="entry name" value="Alpha-ketoacid_DH_E1_comp"/>
</dbReference>
<dbReference type="InterPro" id="IPR017596">
    <property type="entry name" value="PdhA/BkdA"/>
</dbReference>
<dbReference type="SUPFAM" id="SSF52518">
    <property type="entry name" value="Thiamin diphosphate-binding fold (THDP-binding)"/>
    <property type="match status" value="1"/>
</dbReference>
<dbReference type="CDD" id="cd02000">
    <property type="entry name" value="TPP_E1_PDC_ADC_BCADC"/>
    <property type="match status" value="1"/>
</dbReference>
<evidence type="ECO:0000256" key="3">
    <source>
        <dbReference type="ARBA" id="ARBA00023052"/>
    </source>
</evidence>
<dbReference type="GO" id="GO:0009083">
    <property type="term" value="P:branched-chain amino acid catabolic process"/>
    <property type="evidence" value="ECO:0007669"/>
    <property type="project" value="TreeGrafter"/>
</dbReference>
<feature type="domain" description="Dehydrogenase E1 component" evidence="4">
    <location>
        <begin position="77"/>
        <end position="355"/>
    </location>
</feature>
<keyword evidence="2" id="KW-0560">Oxidoreductase</keyword>
<dbReference type="Pfam" id="PF00676">
    <property type="entry name" value="E1_dh"/>
    <property type="match status" value="1"/>
</dbReference>
<keyword evidence="3" id="KW-0786">Thiamine pyrophosphate</keyword>
<sequence>MNASRLPAAEFEAEEVLRAAHAADVGRDQEPGGEMLQVLSSDGSMAGGMAAEVAGSTVDFAPYLSATDAPHLRSLYRDMFLIRRFDQESTALQRQGQLALWVPLTGQEAAQIGSGRALQPQDYAFPTYREHGVALTRGVRFDEILRLFRGVTNGGWDPRERNFHLYTLVLAAQSLHAVGYAMGMQRDQLADPSLPQGVSVAYFGDGASSEGDIHESMVFAASFDAPVVFFCQNNQWAISVPSSVQTKVPLAKRAEGYGFPGVRVDGNDVVAVEAVMRWALEHARTGKGPVLIEAYTYRMSAHTTADDPTKYRLSRDEQEWQTRDPLARLEAYLRTAGLADESFFEELGAEARSMATDLREAVLSMTAPDLESRFAAVYAEPHPLVQEELRFFQQYEAGFADEGKHA</sequence>
<dbReference type="EMBL" id="QZVT01000008">
    <property type="protein sequence ID" value="RJT77739.1"/>
    <property type="molecule type" value="Genomic_DNA"/>
</dbReference>
<dbReference type="OrthoDB" id="9766715at2"/>
<evidence type="ECO:0000259" key="4">
    <source>
        <dbReference type="Pfam" id="PF00676"/>
    </source>
</evidence>
<dbReference type="Gene3D" id="3.40.50.970">
    <property type="match status" value="1"/>
</dbReference>
<name>A0A3A5M901_9MICC</name>
<dbReference type="GO" id="GO:0016624">
    <property type="term" value="F:oxidoreductase activity, acting on the aldehyde or oxo group of donors, disulfide as acceptor"/>
    <property type="evidence" value="ECO:0007669"/>
    <property type="project" value="InterPro"/>
</dbReference>
<dbReference type="NCBIfam" id="TIGR03181">
    <property type="entry name" value="PDH_E1_alph_x"/>
    <property type="match status" value="1"/>
</dbReference>
<proteinExistence type="predicted"/>
<reference evidence="5 6" key="1">
    <citation type="submission" date="2018-09" db="EMBL/GenBank/DDBJ databases">
        <title>Novel species of Arthrobacter.</title>
        <authorList>
            <person name="Liu Q."/>
            <person name="Xin Y.-H."/>
        </authorList>
    </citation>
    <scope>NUCLEOTIDE SEQUENCE [LARGE SCALE GENOMIC DNA]</scope>
    <source>
        <strain evidence="5 6">Hz2</strain>
    </source>
</reference>
<dbReference type="PANTHER" id="PTHR43380">
    <property type="entry name" value="2-OXOISOVALERATE DEHYDROGENASE SUBUNIT ALPHA, MITOCHONDRIAL"/>
    <property type="match status" value="1"/>
</dbReference>
<comment type="cofactor">
    <cofactor evidence="1">
        <name>thiamine diphosphate</name>
        <dbReference type="ChEBI" id="CHEBI:58937"/>
    </cofactor>
</comment>
<evidence type="ECO:0000256" key="1">
    <source>
        <dbReference type="ARBA" id="ARBA00001964"/>
    </source>
</evidence>
<comment type="caution">
    <text evidence="5">The sequence shown here is derived from an EMBL/GenBank/DDBJ whole genome shotgun (WGS) entry which is preliminary data.</text>
</comment>
<evidence type="ECO:0000313" key="6">
    <source>
        <dbReference type="Proteomes" id="UP000272560"/>
    </source>
</evidence>
<dbReference type="InterPro" id="IPR029061">
    <property type="entry name" value="THDP-binding"/>
</dbReference>
<dbReference type="Proteomes" id="UP000272560">
    <property type="component" value="Unassembled WGS sequence"/>
</dbReference>
<organism evidence="5 6">
    <name type="scientific">Arthrobacter cheniae</name>
    <dbReference type="NCBI Taxonomy" id="1258888"/>
    <lineage>
        <taxon>Bacteria</taxon>
        <taxon>Bacillati</taxon>
        <taxon>Actinomycetota</taxon>
        <taxon>Actinomycetes</taxon>
        <taxon>Micrococcales</taxon>
        <taxon>Micrococcaceae</taxon>
        <taxon>Arthrobacter</taxon>
    </lineage>
</organism>
<keyword evidence="5" id="KW-0670">Pyruvate</keyword>
<dbReference type="InterPro" id="IPR001017">
    <property type="entry name" value="DH_E1"/>
</dbReference>
<dbReference type="RefSeq" id="WP_120149755.1">
    <property type="nucleotide sequence ID" value="NZ_QZVT01000008.1"/>
</dbReference>
<evidence type="ECO:0000313" key="5">
    <source>
        <dbReference type="EMBL" id="RJT77739.1"/>
    </source>
</evidence>
<gene>
    <name evidence="5" type="primary">pdhA</name>
    <name evidence="5" type="ORF">D6T63_14400</name>
</gene>